<dbReference type="Pfam" id="PF14473">
    <property type="entry name" value="RD3"/>
    <property type="match status" value="1"/>
</dbReference>
<accession>A0A9P1INB6</accession>
<evidence type="ECO:0000313" key="2">
    <source>
        <dbReference type="Proteomes" id="UP001152747"/>
    </source>
</evidence>
<reference evidence="1" key="1">
    <citation type="submission" date="2022-11" db="EMBL/GenBank/DDBJ databases">
        <authorList>
            <person name="Kikuchi T."/>
        </authorList>
    </citation>
    <scope>NUCLEOTIDE SEQUENCE</scope>
    <source>
        <strain evidence="1">PS1010</strain>
    </source>
</reference>
<dbReference type="InterPro" id="IPR028092">
    <property type="entry name" value="RD3"/>
</dbReference>
<keyword evidence="2" id="KW-1185">Reference proteome</keyword>
<protein>
    <submittedName>
        <fullName evidence="1">Uncharacterized protein</fullName>
    </submittedName>
</protein>
<proteinExistence type="predicted"/>
<dbReference type="AlphaFoldDB" id="A0A9P1INB6"/>
<dbReference type="PANTHER" id="PTHR28489:SF2">
    <property type="entry name" value="RENTINAL DEGENERATION 3-LIKE"/>
    <property type="match status" value="1"/>
</dbReference>
<name>A0A9P1INB6_9PELO</name>
<dbReference type="EMBL" id="CANHGI010000004">
    <property type="protein sequence ID" value="CAI5448187.1"/>
    <property type="molecule type" value="Genomic_DNA"/>
</dbReference>
<organism evidence="1 2">
    <name type="scientific">Caenorhabditis angaria</name>
    <dbReference type="NCBI Taxonomy" id="860376"/>
    <lineage>
        <taxon>Eukaryota</taxon>
        <taxon>Metazoa</taxon>
        <taxon>Ecdysozoa</taxon>
        <taxon>Nematoda</taxon>
        <taxon>Chromadorea</taxon>
        <taxon>Rhabditida</taxon>
        <taxon>Rhabditina</taxon>
        <taxon>Rhabditomorpha</taxon>
        <taxon>Rhabditoidea</taxon>
        <taxon>Rhabditidae</taxon>
        <taxon>Peloderinae</taxon>
        <taxon>Caenorhabditis</taxon>
    </lineage>
</organism>
<sequence>MLRWLFKSSTDKSFDDIMPEETQSARDDDRKNLDCTEDFLFLELVVAEVEMAVVEFEIEQDLIEEAARKTRKGPDYSWLADKSQKPKKYLSSKEKNRIENACDRLKPCEWSKTIENWKKTIKNASSRDNIIDQFIHSTHETLQTRKHDPTISEVLKNYATGKSMSSVKPGGNESPRSIAQLSIFELQQIV</sequence>
<evidence type="ECO:0000313" key="1">
    <source>
        <dbReference type="EMBL" id="CAI5448187.1"/>
    </source>
</evidence>
<dbReference type="Proteomes" id="UP001152747">
    <property type="component" value="Unassembled WGS sequence"/>
</dbReference>
<dbReference type="PANTHER" id="PTHR28489">
    <property type="entry name" value="RENTINAL DEGENERATION 3-LIKE"/>
    <property type="match status" value="1"/>
</dbReference>
<dbReference type="OrthoDB" id="5824539at2759"/>
<comment type="caution">
    <text evidence="1">The sequence shown here is derived from an EMBL/GenBank/DDBJ whole genome shotgun (WGS) entry which is preliminary data.</text>
</comment>
<gene>
    <name evidence="1" type="ORF">CAMP_LOCUS10824</name>
</gene>